<dbReference type="NCBIfam" id="TIGR02532">
    <property type="entry name" value="IV_pilin_GFxxxE"/>
    <property type="match status" value="1"/>
</dbReference>
<dbReference type="InterPro" id="IPR012902">
    <property type="entry name" value="N_methyl_site"/>
</dbReference>
<feature type="transmembrane region" description="Helical" evidence="1">
    <location>
        <begin position="55"/>
        <end position="75"/>
    </location>
</feature>
<dbReference type="OrthoDB" id="7864109at2"/>
<dbReference type="EMBL" id="QQAH01000015">
    <property type="protein sequence ID" value="RDD80713.1"/>
    <property type="molecule type" value="Genomic_DNA"/>
</dbReference>
<proteinExistence type="predicted"/>
<evidence type="ECO:0000313" key="2">
    <source>
        <dbReference type="EMBL" id="RDD80713.1"/>
    </source>
</evidence>
<organism evidence="2 3">
    <name type="scientific">Dyella tabacisoli</name>
    <dbReference type="NCBI Taxonomy" id="2282381"/>
    <lineage>
        <taxon>Bacteria</taxon>
        <taxon>Pseudomonadati</taxon>
        <taxon>Pseudomonadota</taxon>
        <taxon>Gammaproteobacteria</taxon>
        <taxon>Lysobacterales</taxon>
        <taxon>Rhodanobacteraceae</taxon>
        <taxon>Dyella</taxon>
    </lineage>
</organism>
<name>A0A369UK61_9GAMM</name>
<gene>
    <name evidence="2" type="ORF">DVJ77_15900</name>
</gene>
<sequence>MGNGERGTCRRGESLVPRSFLRLFSEAAGCATAVALPHSPFPVPRSPRAKRANGFSLLEVIAAILLLAITFAALMQVAGSSIGLTNNAADHAQAALWARSLLDTVDLDAPLQPGGREGRFNAQYRWRLKVAPWSPGNANPDAPLRVYKVDLDVLWGSQAHERAAHFSTLRLASAHGGGQLPMLTR</sequence>
<keyword evidence="1" id="KW-1133">Transmembrane helix</keyword>
<accession>A0A369UK61</accession>
<reference evidence="2 3" key="1">
    <citation type="submission" date="2018-07" db="EMBL/GenBank/DDBJ databases">
        <title>Dyella tabacisoli L4-6T, whole genome shotgun sequence.</title>
        <authorList>
            <person name="Zhou X.-K."/>
            <person name="Li W.-J."/>
            <person name="Duan Y.-Q."/>
        </authorList>
    </citation>
    <scope>NUCLEOTIDE SEQUENCE [LARGE SCALE GENOMIC DNA]</scope>
    <source>
        <strain evidence="2 3">L4-6</strain>
    </source>
</reference>
<evidence type="ECO:0000313" key="3">
    <source>
        <dbReference type="Proteomes" id="UP000253782"/>
    </source>
</evidence>
<comment type="caution">
    <text evidence="2">The sequence shown here is derived from an EMBL/GenBank/DDBJ whole genome shotgun (WGS) entry which is preliminary data.</text>
</comment>
<keyword evidence="1" id="KW-0472">Membrane</keyword>
<dbReference type="AlphaFoldDB" id="A0A369UK61"/>
<evidence type="ECO:0000256" key="1">
    <source>
        <dbReference type="SAM" id="Phobius"/>
    </source>
</evidence>
<dbReference type="Pfam" id="PF07963">
    <property type="entry name" value="N_methyl"/>
    <property type="match status" value="1"/>
</dbReference>
<keyword evidence="1" id="KW-0812">Transmembrane</keyword>
<dbReference type="Proteomes" id="UP000253782">
    <property type="component" value="Unassembled WGS sequence"/>
</dbReference>
<dbReference type="RefSeq" id="WP_114846495.1">
    <property type="nucleotide sequence ID" value="NZ_KZ857179.1"/>
</dbReference>
<keyword evidence="3" id="KW-1185">Reference proteome</keyword>
<protein>
    <submittedName>
        <fullName evidence="2">Type II secretion system protein</fullName>
    </submittedName>
</protein>